<dbReference type="SUPFAM" id="SSF47576">
    <property type="entry name" value="Calponin-homology domain, CH-domain"/>
    <property type="match status" value="1"/>
</dbReference>
<keyword evidence="2" id="KW-1185">Reference proteome</keyword>
<comment type="caution">
    <text evidence="1">The sequence shown here is derived from an EMBL/GenBank/DDBJ whole genome shotgun (WGS) entry which is preliminary data.</text>
</comment>
<sequence length="148" mass="16324">MVSPTSPSSSLGLQAREAGQWQSLGPLSQSSPTMDSAYKMGHICKLRAQHIQMQEKTFTKRINNIFQHGRMGIKIQNLYTELAVGTHLLWLLEPISGEVLLPPNQDHMRIHFLENSSRALAFLRAKVDTGERASGRGAGVGSGDRLDD</sequence>
<reference evidence="1 2" key="1">
    <citation type="submission" date="2022-11" db="EMBL/GenBank/DDBJ databases">
        <title>Whole genome sequence of Eschrichtius robustus ER-17-0199.</title>
        <authorList>
            <person name="Bruniche-Olsen A."/>
            <person name="Black A.N."/>
            <person name="Fields C.J."/>
            <person name="Walden K."/>
            <person name="Dewoody J.A."/>
        </authorList>
    </citation>
    <scope>NUCLEOTIDE SEQUENCE [LARGE SCALE GENOMIC DNA]</scope>
    <source>
        <strain evidence="1">ER-17-0199</strain>
        <tissue evidence="1">Blubber</tissue>
    </source>
</reference>
<dbReference type="PANTHER" id="PTHR11915">
    <property type="entry name" value="SPECTRIN/FILAMIN RELATED CYTOSKELETAL PROTEIN"/>
    <property type="match status" value="1"/>
</dbReference>
<accession>A0AB34GEA8</accession>
<dbReference type="Gene3D" id="1.10.418.10">
    <property type="entry name" value="Calponin-like domain"/>
    <property type="match status" value="1"/>
</dbReference>
<name>A0AB34GEA8_ESCRO</name>
<dbReference type="AlphaFoldDB" id="A0AB34GEA8"/>
<dbReference type="InterPro" id="IPR036872">
    <property type="entry name" value="CH_dom_sf"/>
</dbReference>
<evidence type="ECO:0000313" key="1">
    <source>
        <dbReference type="EMBL" id="KAJ8776880.1"/>
    </source>
</evidence>
<protein>
    <submittedName>
        <fullName evidence="1">Uncharacterized protein</fullName>
    </submittedName>
</protein>
<organism evidence="1 2">
    <name type="scientific">Eschrichtius robustus</name>
    <name type="common">California gray whale</name>
    <name type="synonym">Eschrichtius gibbosus</name>
    <dbReference type="NCBI Taxonomy" id="9764"/>
    <lineage>
        <taxon>Eukaryota</taxon>
        <taxon>Metazoa</taxon>
        <taxon>Chordata</taxon>
        <taxon>Craniata</taxon>
        <taxon>Vertebrata</taxon>
        <taxon>Euteleostomi</taxon>
        <taxon>Mammalia</taxon>
        <taxon>Eutheria</taxon>
        <taxon>Laurasiatheria</taxon>
        <taxon>Artiodactyla</taxon>
        <taxon>Whippomorpha</taxon>
        <taxon>Cetacea</taxon>
        <taxon>Mysticeti</taxon>
        <taxon>Eschrichtiidae</taxon>
        <taxon>Eschrichtius</taxon>
    </lineage>
</organism>
<evidence type="ECO:0000313" key="2">
    <source>
        <dbReference type="Proteomes" id="UP001159641"/>
    </source>
</evidence>
<dbReference type="Proteomes" id="UP001159641">
    <property type="component" value="Unassembled WGS sequence"/>
</dbReference>
<dbReference type="EMBL" id="JAIQCJ010002324">
    <property type="protein sequence ID" value="KAJ8776880.1"/>
    <property type="molecule type" value="Genomic_DNA"/>
</dbReference>
<gene>
    <name evidence="1" type="ORF">J1605_015057</name>
</gene>
<proteinExistence type="predicted"/>